<accession>A0A0A9CFD8</accession>
<dbReference type="AlphaFoldDB" id="A0A0A9CFD8"/>
<evidence type="ECO:0000313" key="1">
    <source>
        <dbReference type="EMBL" id="JAD73148.1"/>
    </source>
</evidence>
<reference evidence="1" key="1">
    <citation type="submission" date="2014-09" db="EMBL/GenBank/DDBJ databases">
        <authorList>
            <person name="Magalhaes I.L.F."/>
            <person name="Oliveira U."/>
            <person name="Santos F.R."/>
            <person name="Vidigal T.H.D.A."/>
            <person name="Brescovit A.D."/>
            <person name="Santos A.J."/>
        </authorList>
    </citation>
    <scope>NUCLEOTIDE SEQUENCE</scope>
    <source>
        <tissue evidence="1">Shoot tissue taken approximately 20 cm above the soil surface</tissue>
    </source>
</reference>
<reference evidence="1" key="2">
    <citation type="journal article" date="2015" name="Data Brief">
        <title>Shoot transcriptome of the giant reed, Arundo donax.</title>
        <authorList>
            <person name="Barrero R.A."/>
            <person name="Guerrero F.D."/>
            <person name="Moolhuijzen P."/>
            <person name="Goolsby J.A."/>
            <person name="Tidwell J."/>
            <person name="Bellgard S.E."/>
            <person name="Bellgard M.I."/>
        </authorList>
    </citation>
    <scope>NUCLEOTIDE SEQUENCE</scope>
    <source>
        <tissue evidence="1">Shoot tissue taken approximately 20 cm above the soil surface</tissue>
    </source>
</reference>
<protein>
    <submittedName>
        <fullName evidence="1">Uncharacterized protein</fullName>
    </submittedName>
</protein>
<name>A0A0A9CFD8_ARUDO</name>
<proteinExistence type="predicted"/>
<organism evidence="1">
    <name type="scientific">Arundo donax</name>
    <name type="common">Giant reed</name>
    <name type="synonym">Donax arundinaceus</name>
    <dbReference type="NCBI Taxonomy" id="35708"/>
    <lineage>
        <taxon>Eukaryota</taxon>
        <taxon>Viridiplantae</taxon>
        <taxon>Streptophyta</taxon>
        <taxon>Embryophyta</taxon>
        <taxon>Tracheophyta</taxon>
        <taxon>Spermatophyta</taxon>
        <taxon>Magnoliopsida</taxon>
        <taxon>Liliopsida</taxon>
        <taxon>Poales</taxon>
        <taxon>Poaceae</taxon>
        <taxon>PACMAD clade</taxon>
        <taxon>Arundinoideae</taxon>
        <taxon>Arundineae</taxon>
        <taxon>Arundo</taxon>
    </lineage>
</organism>
<sequence length="44" mass="4903">MTTPGANAASTLRATGQSWRVLWPRCKRRGRRRLQPHAPSSASQ</sequence>
<dbReference type="EMBL" id="GBRH01224747">
    <property type="protein sequence ID" value="JAD73148.1"/>
    <property type="molecule type" value="Transcribed_RNA"/>
</dbReference>